<evidence type="ECO:0000313" key="2">
    <source>
        <dbReference type="Proteomes" id="UP000008062"/>
    </source>
</evidence>
<sequence length="106" mass="11751">MIRTPATPTPTTSVTIAVVMTVEMTAEVIAVTFRTEDTDVTTYDDLLRSTIKTDKNVYWPDKFNNTADGPSYNEWLRGIEAKLGVTTFRLVAVAVLFVHLRTAGDP</sequence>
<accession>F9XFM3</accession>
<organism evidence="1 2">
    <name type="scientific">Zymoseptoria tritici (strain CBS 115943 / IPO323)</name>
    <name type="common">Speckled leaf blotch fungus</name>
    <name type="synonym">Septoria tritici</name>
    <dbReference type="NCBI Taxonomy" id="336722"/>
    <lineage>
        <taxon>Eukaryota</taxon>
        <taxon>Fungi</taxon>
        <taxon>Dikarya</taxon>
        <taxon>Ascomycota</taxon>
        <taxon>Pezizomycotina</taxon>
        <taxon>Dothideomycetes</taxon>
        <taxon>Dothideomycetidae</taxon>
        <taxon>Mycosphaerellales</taxon>
        <taxon>Mycosphaerellaceae</taxon>
        <taxon>Zymoseptoria</taxon>
    </lineage>
</organism>
<dbReference type="InParanoid" id="F9XFM3"/>
<dbReference type="AlphaFoldDB" id="F9XFM3"/>
<protein>
    <submittedName>
        <fullName evidence="1">Uncharacterized protein</fullName>
    </submittedName>
</protein>
<dbReference type="RefSeq" id="XP_003851183.1">
    <property type="nucleotide sequence ID" value="XM_003851135.1"/>
</dbReference>
<dbReference type="GeneID" id="13397923"/>
<name>F9XFM3_ZYMTI</name>
<proteinExistence type="predicted"/>
<dbReference type="KEGG" id="ztr:MYCGRDRAFT_94422"/>
<dbReference type="Proteomes" id="UP000008062">
    <property type="component" value="Chromosome 7"/>
</dbReference>
<gene>
    <name evidence="1" type="ORF">MYCGRDRAFT_94422</name>
</gene>
<dbReference type="EMBL" id="CM001202">
    <property type="protein sequence ID" value="EGP86159.1"/>
    <property type="molecule type" value="Genomic_DNA"/>
</dbReference>
<dbReference type="HOGENOM" id="CLU_2225327_0_0_1"/>
<evidence type="ECO:0000313" key="1">
    <source>
        <dbReference type="EMBL" id="EGP86159.1"/>
    </source>
</evidence>
<keyword evidence="2" id="KW-1185">Reference proteome</keyword>
<reference evidence="1 2" key="1">
    <citation type="journal article" date="2011" name="PLoS Genet.">
        <title>Finished genome of the fungal wheat pathogen Mycosphaerella graminicola reveals dispensome structure, chromosome plasticity, and stealth pathogenesis.</title>
        <authorList>
            <person name="Goodwin S.B."/>
            <person name="Ben M'barek S."/>
            <person name="Dhillon B."/>
            <person name="Wittenberg A.H.J."/>
            <person name="Crane C.F."/>
            <person name="Hane J.K."/>
            <person name="Foster A.J."/>
            <person name="Van der Lee T.A.J."/>
            <person name="Grimwood J."/>
            <person name="Aerts A."/>
            <person name="Antoniw J."/>
            <person name="Bailey A."/>
            <person name="Bluhm B."/>
            <person name="Bowler J."/>
            <person name="Bristow J."/>
            <person name="van der Burgt A."/>
            <person name="Canto-Canche B."/>
            <person name="Churchill A.C.L."/>
            <person name="Conde-Ferraez L."/>
            <person name="Cools H.J."/>
            <person name="Coutinho P.M."/>
            <person name="Csukai M."/>
            <person name="Dehal P."/>
            <person name="De Wit P."/>
            <person name="Donzelli B."/>
            <person name="van de Geest H.C."/>
            <person name="van Ham R.C.H.J."/>
            <person name="Hammond-Kosack K.E."/>
            <person name="Henrissat B."/>
            <person name="Kilian A."/>
            <person name="Kobayashi A.K."/>
            <person name="Koopmann E."/>
            <person name="Kourmpetis Y."/>
            <person name="Kuzniar A."/>
            <person name="Lindquist E."/>
            <person name="Lombard V."/>
            <person name="Maliepaard C."/>
            <person name="Martins N."/>
            <person name="Mehrabi R."/>
            <person name="Nap J.P.H."/>
            <person name="Ponomarenko A."/>
            <person name="Rudd J.J."/>
            <person name="Salamov A."/>
            <person name="Schmutz J."/>
            <person name="Schouten H.J."/>
            <person name="Shapiro H."/>
            <person name="Stergiopoulos I."/>
            <person name="Torriani S.F.F."/>
            <person name="Tu H."/>
            <person name="de Vries R.P."/>
            <person name="Waalwijk C."/>
            <person name="Ware S.B."/>
            <person name="Wiebenga A."/>
            <person name="Zwiers L.-H."/>
            <person name="Oliver R.P."/>
            <person name="Grigoriev I.V."/>
            <person name="Kema G.H.J."/>
        </authorList>
    </citation>
    <scope>NUCLEOTIDE SEQUENCE [LARGE SCALE GENOMIC DNA]</scope>
    <source>
        <strain evidence="2">CBS 115943 / IPO323</strain>
    </source>
</reference>